<dbReference type="Proteomes" id="UP000472262">
    <property type="component" value="Unassembled WGS sequence"/>
</dbReference>
<proteinExistence type="predicted"/>
<feature type="region of interest" description="Disordered" evidence="1">
    <location>
        <begin position="197"/>
        <end position="227"/>
    </location>
</feature>
<evidence type="ECO:0000313" key="2">
    <source>
        <dbReference type="Ensembl" id="ENSSGRP00000017709.1"/>
    </source>
</evidence>
<dbReference type="FunCoup" id="A0A672L393">
    <property type="interactions" value="1199"/>
</dbReference>
<evidence type="ECO:0000256" key="1">
    <source>
        <dbReference type="SAM" id="MobiDB-lite"/>
    </source>
</evidence>
<dbReference type="OMA" id="GANEMHE"/>
<name>A0A672L393_SINGR</name>
<dbReference type="InParanoid" id="A0A672L393"/>
<dbReference type="InterPro" id="IPR015915">
    <property type="entry name" value="Kelch-typ_b-propeller"/>
</dbReference>
<feature type="region of interest" description="Disordered" evidence="1">
    <location>
        <begin position="144"/>
        <end position="175"/>
    </location>
</feature>
<feature type="compositionally biased region" description="Acidic residues" evidence="1">
    <location>
        <begin position="201"/>
        <end position="222"/>
    </location>
</feature>
<dbReference type="Gene3D" id="2.120.10.80">
    <property type="entry name" value="Kelch-type beta propeller"/>
    <property type="match status" value="2"/>
</dbReference>
<reference evidence="2" key="1">
    <citation type="submission" date="2025-08" db="UniProtKB">
        <authorList>
            <consortium name="Ensembl"/>
        </authorList>
    </citation>
    <scope>IDENTIFICATION</scope>
</reference>
<dbReference type="PANTHER" id="PTHR46063">
    <property type="entry name" value="KELCH DOMAIN-CONTAINING PROTEIN"/>
    <property type="match status" value="1"/>
</dbReference>
<evidence type="ECO:0000313" key="3">
    <source>
        <dbReference type="Proteomes" id="UP000472262"/>
    </source>
</evidence>
<dbReference type="PANTHER" id="PTHR46063:SF1">
    <property type="entry name" value="KELCH DOMAIN-CONTAINING PROTEIN 4"/>
    <property type="match status" value="1"/>
</dbReference>
<reference evidence="2" key="2">
    <citation type="submission" date="2025-09" db="UniProtKB">
        <authorList>
            <consortium name="Ensembl"/>
        </authorList>
    </citation>
    <scope>IDENTIFICATION</scope>
</reference>
<sequence>MVLSKRQLLVFGGFHESTRDYIYYNDIHAFNLDTFTWSRLQPTGTGPCPRSACQMTPTHDGSGVIIYGGYSKTVSKGLVLCFALVKPLNKGNKSEKKKRRRGGRALLFGGVCDEEDEESLEGDFFNDLYFYDINKNRWFPAQLKGNKSEKKKRRRGKKGEQMNETEGEKEEAQGPTEIIKEIVAEDGTVMTIKEVIPAAQAEEDSEEEEEEEEVDEDEEEEAAAMAPLVEPCPRSSAMATVKHGKLYLYGGMFEVGDRQFTLCDLYSLDLHKIDKWDVLVEMDPKTQEWLEESESEEEEEAKGGEDEEEGESEEESEEGLYFGSVNLILQFRRICDSVKYLDSKFNIYFQTVQNYAYLRDSKPSMRVDTYIFI</sequence>
<keyword evidence="3" id="KW-1185">Reference proteome</keyword>
<dbReference type="Ensembl" id="ENSSGRT00000019143.1">
    <property type="protein sequence ID" value="ENSSGRP00000017709.1"/>
    <property type="gene ID" value="ENSSGRG00000010755.1"/>
</dbReference>
<dbReference type="AlphaFoldDB" id="A0A672L393"/>
<accession>A0A672L393</accession>
<feature type="region of interest" description="Disordered" evidence="1">
    <location>
        <begin position="287"/>
        <end position="318"/>
    </location>
</feature>
<protein>
    <submittedName>
        <fullName evidence="2">Kelch domain containing 4</fullName>
    </submittedName>
</protein>
<organism evidence="2 3">
    <name type="scientific">Sinocyclocheilus grahami</name>
    <name type="common">Dianchi golden-line fish</name>
    <name type="synonym">Barbus grahami</name>
    <dbReference type="NCBI Taxonomy" id="75366"/>
    <lineage>
        <taxon>Eukaryota</taxon>
        <taxon>Metazoa</taxon>
        <taxon>Chordata</taxon>
        <taxon>Craniata</taxon>
        <taxon>Vertebrata</taxon>
        <taxon>Euteleostomi</taxon>
        <taxon>Actinopterygii</taxon>
        <taxon>Neopterygii</taxon>
        <taxon>Teleostei</taxon>
        <taxon>Ostariophysi</taxon>
        <taxon>Cypriniformes</taxon>
        <taxon>Cyprinidae</taxon>
        <taxon>Cyprininae</taxon>
        <taxon>Sinocyclocheilus</taxon>
    </lineage>
</organism>
<feature type="compositionally biased region" description="Acidic residues" evidence="1">
    <location>
        <begin position="289"/>
        <end position="318"/>
    </location>
</feature>
<dbReference type="InterPro" id="IPR052588">
    <property type="entry name" value="Kelch_domain_protein"/>
</dbReference>
<dbReference type="SUPFAM" id="SSF117281">
    <property type="entry name" value="Kelch motif"/>
    <property type="match status" value="2"/>
</dbReference>